<evidence type="ECO:0000256" key="5">
    <source>
        <dbReference type="ARBA" id="ARBA00022692"/>
    </source>
</evidence>
<feature type="transmembrane region" description="Helical" evidence="9">
    <location>
        <begin position="471"/>
        <end position="490"/>
    </location>
</feature>
<feature type="transmembrane region" description="Helical" evidence="9">
    <location>
        <begin position="193"/>
        <end position="212"/>
    </location>
</feature>
<keyword evidence="2 8" id="KW-0813">Transport</keyword>
<feature type="transmembrane region" description="Helical" evidence="9">
    <location>
        <begin position="147"/>
        <end position="165"/>
    </location>
</feature>
<dbReference type="EMBL" id="JAASQI010000001">
    <property type="protein sequence ID" value="NIJ56624.1"/>
    <property type="molecule type" value="Genomic_DNA"/>
</dbReference>
<keyword evidence="7 9" id="KW-0472">Membrane</keyword>
<dbReference type="Proteomes" id="UP001429580">
    <property type="component" value="Unassembled WGS sequence"/>
</dbReference>
<sequence>MSADAASPGAISRSSMRAAAVLGILEQSLAAVGGVLLAILLAMVLVAVALRYSGTGGISGSDELATWLYIALIFVGYPLVAGSALAMRFDLISSRLQGYPRDVCEMVSHGIVIHASLLLVASGLALIGETGGVSPVLGWPEWWRYGLAPAAGLLGGAVVLLRLVAEGRHPRLIAGSLAVGIALFLFSEQREVASFAMPSLVAGLAGFLGLLLGAPLPHALLSALSLVVPLGSLLPQTGVLQTAVSGVSSFLLLAIPFFLLAGTLMLVGGLAGRLVALADALVGHRRGGLAQTTLLTNVFFSGISGSSLADAAFGAKVLAPGLVARGYRPELAAAIVATTAVLPNILPPSVAFLMLAVATNLSIGSLFVGGLVGGLFIALVLALTLRLVAPETASGVAASGQQRWSALASASPVLGLGVIILLGIRLGVVTTTEASALAAGYALLLASFYIHRSKGVAAALAGAFTQAAREAAAVGLLIASTAPFTFLLAVDQIPAALDATLQSVSGDPFTFLLAANILLLIVGCPLEIGVAILLFGPLLLPAAVSAGIDPIHFGVIIVVNLMIGSLTPPVGSLVFIAAGIAGLPAGKVFRAVLPLVGALILGLLVMSIAAGLWAIV</sequence>
<keyword evidence="6 9" id="KW-1133">Transmembrane helix</keyword>
<evidence type="ECO:0000256" key="9">
    <source>
        <dbReference type="SAM" id="Phobius"/>
    </source>
</evidence>
<feature type="domain" description="TRAP C4-dicarboxylate transport system permease DctM subunit" evidence="11">
    <location>
        <begin position="207"/>
        <end position="608"/>
    </location>
</feature>
<feature type="transmembrane region" description="Helical" evidence="9">
    <location>
        <begin position="172"/>
        <end position="187"/>
    </location>
</feature>
<evidence type="ECO:0000313" key="13">
    <source>
        <dbReference type="Proteomes" id="UP001429580"/>
    </source>
</evidence>
<dbReference type="InterPro" id="IPR010656">
    <property type="entry name" value="DctM"/>
</dbReference>
<feature type="transmembrane region" description="Helical" evidence="9">
    <location>
        <begin position="29"/>
        <end position="52"/>
    </location>
</feature>
<evidence type="ECO:0000313" key="12">
    <source>
        <dbReference type="EMBL" id="NIJ56624.1"/>
    </source>
</evidence>
<dbReference type="RefSeq" id="WP_343042482.1">
    <property type="nucleotide sequence ID" value="NZ_JAASQI010000001.1"/>
</dbReference>
<dbReference type="Pfam" id="PF04290">
    <property type="entry name" value="DctQ"/>
    <property type="match status" value="1"/>
</dbReference>
<dbReference type="InterPro" id="IPR004681">
    <property type="entry name" value="TRAP_DctM"/>
</dbReference>
<feature type="transmembrane region" description="Helical" evidence="9">
    <location>
        <begin position="107"/>
        <end position="127"/>
    </location>
</feature>
<evidence type="ECO:0000259" key="10">
    <source>
        <dbReference type="Pfam" id="PF04290"/>
    </source>
</evidence>
<feature type="transmembrane region" description="Helical" evidence="9">
    <location>
        <begin position="331"/>
        <end position="357"/>
    </location>
</feature>
<feature type="domain" description="Tripartite ATP-independent periplasmic transporters DctQ component" evidence="10">
    <location>
        <begin position="41"/>
        <end position="164"/>
    </location>
</feature>
<keyword evidence="13" id="KW-1185">Reference proteome</keyword>
<evidence type="ECO:0000256" key="3">
    <source>
        <dbReference type="ARBA" id="ARBA00022475"/>
    </source>
</evidence>
<evidence type="ECO:0000256" key="6">
    <source>
        <dbReference type="ARBA" id="ARBA00022989"/>
    </source>
</evidence>
<feature type="transmembrane region" description="Helical" evidence="9">
    <location>
        <begin position="363"/>
        <end position="385"/>
    </location>
</feature>
<organism evidence="12 13">
    <name type="scientific">Pseudochelatococcus lubricantis</name>
    <dbReference type="NCBI Taxonomy" id="1538102"/>
    <lineage>
        <taxon>Bacteria</taxon>
        <taxon>Pseudomonadati</taxon>
        <taxon>Pseudomonadota</taxon>
        <taxon>Alphaproteobacteria</taxon>
        <taxon>Hyphomicrobiales</taxon>
        <taxon>Chelatococcaceae</taxon>
        <taxon>Pseudochelatococcus</taxon>
    </lineage>
</organism>
<keyword evidence="4 8" id="KW-0997">Cell inner membrane</keyword>
<keyword evidence="3" id="KW-1003">Cell membrane</keyword>
<evidence type="ECO:0000256" key="8">
    <source>
        <dbReference type="RuleBase" id="RU369079"/>
    </source>
</evidence>
<feature type="transmembrane region" description="Helical" evidence="9">
    <location>
        <begin position="510"/>
        <end position="535"/>
    </location>
</feature>
<feature type="transmembrane region" description="Helical" evidence="9">
    <location>
        <begin position="406"/>
        <end position="428"/>
    </location>
</feature>
<evidence type="ECO:0000256" key="2">
    <source>
        <dbReference type="ARBA" id="ARBA00022448"/>
    </source>
</evidence>
<evidence type="ECO:0000256" key="7">
    <source>
        <dbReference type="ARBA" id="ARBA00023136"/>
    </source>
</evidence>
<keyword evidence="5 9" id="KW-0812">Transmembrane</keyword>
<comment type="function">
    <text evidence="8">Part of the tripartite ATP-independent periplasmic (TRAP) transport system.</text>
</comment>
<proteinExistence type="predicted"/>
<evidence type="ECO:0000256" key="1">
    <source>
        <dbReference type="ARBA" id="ARBA00004429"/>
    </source>
</evidence>
<feature type="transmembrane region" description="Helical" evidence="9">
    <location>
        <begin position="434"/>
        <end position="450"/>
    </location>
</feature>
<comment type="caution">
    <text evidence="12">The sequence shown here is derived from an EMBL/GenBank/DDBJ whole genome shotgun (WGS) entry which is preliminary data.</text>
</comment>
<accession>A0ABX0UWI5</accession>
<feature type="transmembrane region" description="Helical" evidence="9">
    <location>
        <begin position="64"/>
        <end position="86"/>
    </location>
</feature>
<feature type="transmembrane region" description="Helical" evidence="9">
    <location>
        <begin position="250"/>
        <end position="276"/>
    </location>
</feature>
<dbReference type="PANTHER" id="PTHR33362:SF2">
    <property type="entry name" value="TRAP TRANSPORTER LARGE PERMEASE PROTEIN"/>
    <property type="match status" value="1"/>
</dbReference>
<gene>
    <name evidence="12" type="ORF">FHS82_000437</name>
</gene>
<evidence type="ECO:0000259" key="11">
    <source>
        <dbReference type="Pfam" id="PF06808"/>
    </source>
</evidence>
<dbReference type="Pfam" id="PF06808">
    <property type="entry name" value="DctM"/>
    <property type="match status" value="1"/>
</dbReference>
<dbReference type="InterPro" id="IPR055348">
    <property type="entry name" value="DctQ"/>
</dbReference>
<comment type="subcellular location">
    <subcellularLocation>
        <location evidence="1 8">Cell inner membrane</location>
        <topology evidence="1 8">Multi-pass membrane protein</topology>
    </subcellularLocation>
</comment>
<feature type="transmembrane region" description="Helical" evidence="9">
    <location>
        <begin position="219"/>
        <end position="238"/>
    </location>
</feature>
<protein>
    <submittedName>
        <fullName evidence="12">Tripartite ATP-independent transporter DctM subunit</fullName>
    </submittedName>
</protein>
<feature type="transmembrane region" description="Helical" evidence="9">
    <location>
        <begin position="592"/>
        <end position="615"/>
    </location>
</feature>
<reference evidence="12 13" key="1">
    <citation type="submission" date="2020-03" db="EMBL/GenBank/DDBJ databases">
        <title>Genomic Encyclopedia of Type Strains, Phase IV (KMG-IV): sequencing the most valuable type-strain genomes for metagenomic binning, comparative biology and taxonomic classification.</title>
        <authorList>
            <person name="Goeker M."/>
        </authorList>
    </citation>
    <scope>NUCLEOTIDE SEQUENCE [LARGE SCALE GENOMIC DNA]</scope>
    <source>
        <strain evidence="12 13">DSM 103870</strain>
    </source>
</reference>
<name>A0ABX0UWI5_9HYPH</name>
<dbReference type="PANTHER" id="PTHR33362">
    <property type="entry name" value="SIALIC ACID TRAP TRANSPORTER PERMEASE PROTEIN SIAT-RELATED"/>
    <property type="match status" value="1"/>
</dbReference>
<dbReference type="NCBIfam" id="TIGR00786">
    <property type="entry name" value="dctM"/>
    <property type="match status" value="1"/>
</dbReference>
<evidence type="ECO:0000256" key="4">
    <source>
        <dbReference type="ARBA" id="ARBA00022519"/>
    </source>
</evidence>